<dbReference type="PROSITE" id="PS50943">
    <property type="entry name" value="HTH_CROC1"/>
    <property type="match status" value="1"/>
</dbReference>
<gene>
    <name evidence="3" type="ORF">H9627_10830</name>
</gene>
<dbReference type="GO" id="GO:0003677">
    <property type="term" value="F:DNA binding"/>
    <property type="evidence" value="ECO:0007669"/>
    <property type="project" value="InterPro"/>
</dbReference>
<sequence>MGNIEAMKGQIAERVKRARKNKQLTQPELSEALAEEGIFISPSAIAKIENNKRGIELTEAAAIAKILGLGLDLLVKPDEDNEEYRGSQLQEQAFASGLTVVGNFHHTITAIDNHLEIVAERVKLSTGNAYCVPLEAAQRAQMMAEKVVSLLNEASNAWREVLVHGGTLKESVLEKGPSTSGYGGDWSIPSLESRLDDENGKG</sequence>
<comment type="caution">
    <text evidence="3">The sequence shown here is derived from an EMBL/GenBank/DDBJ whole genome shotgun (WGS) entry which is preliminary data.</text>
</comment>
<evidence type="ECO:0000313" key="4">
    <source>
        <dbReference type="Proteomes" id="UP000650224"/>
    </source>
</evidence>
<evidence type="ECO:0000313" key="3">
    <source>
        <dbReference type="EMBL" id="MBD8030807.1"/>
    </source>
</evidence>
<dbReference type="RefSeq" id="WP_191734058.1">
    <property type="nucleotide sequence ID" value="NZ_JACSPR010000008.1"/>
</dbReference>
<dbReference type="Pfam" id="PF01381">
    <property type="entry name" value="HTH_3"/>
    <property type="match status" value="1"/>
</dbReference>
<dbReference type="Gene3D" id="1.10.260.40">
    <property type="entry name" value="lambda repressor-like DNA-binding domains"/>
    <property type="match status" value="1"/>
</dbReference>
<dbReference type="AlphaFoldDB" id="A0A8I0HNS8"/>
<proteinExistence type="predicted"/>
<evidence type="ECO:0000256" key="1">
    <source>
        <dbReference type="SAM" id="MobiDB-lite"/>
    </source>
</evidence>
<dbReference type="Proteomes" id="UP000650224">
    <property type="component" value="Unassembled WGS sequence"/>
</dbReference>
<dbReference type="SUPFAM" id="SSF47413">
    <property type="entry name" value="lambda repressor-like DNA-binding domains"/>
    <property type="match status" value="1"/>
</dbReference>
<accession>A0A8I0HNS8</accession>
<dbReference type="InterPro" id="IPR010982">
    <property type="entry name" value="Lambda_DNA-bd_dom_sf"/>
</dbReference>
<name>A0A8I0HNS8_9CORY</name>
<organism evidence="3 4">
    <name type="scientific">Corynebacterium gallinarum</name>
    <dbReference type="NCBI Taxonomy" id="2762214"/>
    <lineage>
        <taxon>Bacteria</taxon>
        <taxon>Bacillati</taxon>
        <taxon>Actinomycetota</taxon>
        <taxon>Actinomycetes</taxon>
        <taxon>Mycobacteriales</taxon>
        <taxon>Corynebacteriaceae</taxon>
        <taxon>Corynebacterium</taxon>
    </lineage>
</organism>
<protein>
    <submittedName>
        <fullName evidence="3">Helix-turn-helix transcriptional regulator</fullName>
    </submittedName>
</protein>
<feature type="region of interest" description="Disordered" evidence="1">
    <location>
        <begin position="174"/>
        <end position="202"/>
    </location>
</feature>
<keyword evidence="4" id="KW-1185">Reference proteome</keyword>
<evidence type="ECO:0000259" key="2">
    <source>
        <dbReference type="PROSITE" id="PS50943"/>
    </source>
</evidence>
<reference evidence="3 4" key="1">
    <citation type="submission" date="2020-08" db="EMBL/GenBank/DDBJ databases">
        <title>A Genomic Blueprint of the Chicken Gut Microbiome.</title>
        <authorList>
            <person name="Gilroy R."/>
            <person name="Ravi A."/>
            <person name="Getino M."/>
            <person name="Pursley I."/>
            <person name="Horton D.L."/>
            <person name="Alikhan N.-F."/>
            <person name="Baker D."/>
            <person name="Gharbi K."/>
            <person name="Hall N."/>
            <person name="Watson M."/>
            <person name="Adriaenssens E.M."/>
            <person name="Foster-Nyarko E."/>
            <person name="Jarju S."/>
            <person name="Secka A."/>
            <person name="Antonio M."/>
            <person name="Oren A."/>
            <person name="Chaudhuri R."/>
            <person name="La Ragione R.M."/>
            <person name="Hildebrand F."/>
            <person name="Pallen M.J."/>
        </authorList>
    </citation>
    <scope>NUCLEOTIDE SEQUENCE [LARGE SCALE GENOMIC DNA]</scope>
    <source>
        <strain evidence="3 4">Sa1YVA5</strain>
    </source>
</reference>
<feature type="domain" description="HTH cro/C1-type" evidence="2">
    <location>
        <begin position="15"/>
        <end position="74"/>
    </location>
</feature>
<dbReference type="EMBL" id="JACSPR010000008">
    <property type="protein sequence ID" value="MBD8030807.1"/>
    <property type="molecule type" value="Genomic_DNA"/>
</dbReference>
<dbReference type="CDD" id="cd00093">
    <property type="entry name" value="HTH_XRE"/>
    <property type="match status" value="1"/>
</dbReference>
<dbReference type="SMART" id="SM00530">
    <property type="entry name" value="HTH_XRE"/>
    <property type="match status" value="1"/>
</dbReference>
<dbReference type="InterPro" id="IPR001387">
    <property type="entry name" value="Cro/C1-type_HTH"/>
</dbReference>
<feature type="compositionally biased region" description="Basic and acidic residues" evidence="1">
    <location>
        <begin position="193"/>
        <end position="202"/>
    </location>
</feature>